<feature type="region of interest" description="Disordered" evidence="1">
    <location>
        <begin position="1"/>
        <end position="23"/>
    </location>
</feature>
<comment type="caution">
    <text evidence="2">The sequence shown here is derived from an EMBL/GenBank/DDBJ whole genome shotgun (WGS) entry which is preliminary data.</text>
</comment>
<feature type="compositionally biased region" description="Basic residues" evidence="1">
    <location>
        <begin position="96"/>
        <end position="109"/>
    </location>
</feature>
<dbReference type="PANTHER" id="PTHR34239">
    <property type="entry name" value="APPLE DOMAIN-CONTAINING PROTEIN"/>
    <property type="match status" value="1"/>
</dbReference>
<dbReference type="EMBL" id="CACRXK020000701">
    <property type="protein sequence ID" value="CAB3984127.1"/>
    <property type="molecule type" value="Genomic_DNA"/>
</dbReference>
<feature type="compositionally biased region" description="Basic and acidic residues" evidence="1">
    <location>
        <begin position="122"/>
        <end position="134"/>
    </location>
</feature>
<proteinExistence type="predicted"/>
<feature type="compositionally biased region" description="Basic and acidic residues" evidence="1">
    <location>
        <begin position="59"/>
        <end position="95"/>
    </location>
</feature>
<feature type="compositionally biased region" description="Polar residues" evidence="1">
    <location>
        <begin position="110"/>
        <end position="121"/>
    </location>
</feature>
<gene>
    <name evidence="2" type="ORF">PACLA_8A016595</name>
</gene>
<evidence type="ECO:0000256" key="1">
    <source>
        <dbReference type="SAM" id="MobiDB-lite"/>
    </source>
</evidence>
<dbReference type="OrthoDB" id="7701249at2759"/>
<organism evidence="2 3">
    <name type="scientific">Paramuricea clavata</name>
    <name type="common">Red gorgonian</name>
    <name type="synonym">Violescent sea-whip</name>
    <dbReference type="NCBI Taxonomy" id="317549"/>
    <lineage>
        <taxon>Eukaryota</taxon>
        <taxon>Metazoa</taxon>
        <taxon>Cnidaria</taxon>
        <taxon>Anthozoa</taxon>
        <taxon>Octocorallia</taxon>
        <taxon>Malacalcyonacea</taxon>
        <taxon>Plexauridae</taxon>
        <taxon>Paramuricea</taxon>
    </lineage>
</organism>
<dbReference type="PANTHER" id="PTHR34239:SF2">
    <property type="entry name" value="TRANSPOSABLE ELEMENT P TRANSPOSASE_THAP9 CONSERVED DOMAIN-CONTAINING PROTEIN"/>
    <property type="match status" value="1"/>
</dbReference>
<accession>A0A6S7G4Q7</accession>
<protein>
    <submittedName>
        <fullName evidence="2">Uncharacterized protein</fullName>
    </submittedName>
</protein>
<sequence length="300" mass="33116">MSSDTLPLEPTPHGAPNESDIPLHLGTDSGLLVSLLTSMSEGINQTNTLLCKFMSNSKSDENIRKTKRAVELDTDDRSDSPEEEDKHTSEPENSLRKHRKTTNAPKRAKLTTQEGQSQTTKIVKDPTETGHTSDVEVIETSASGPDDTDRHQFCPDDLVSLFAGDDFNPNDEDTLDNADLLTDIDSALSSATEKGPPICEHLAKTVDQRLSDEVDRDKLKTIVSKYKSPKNCEELYLTKVNQEIWSQLPTHALKADIMVANLQDTLLGGISASLISVNELLECRAKKTLPDYKTRQFIAP</sequence>
<evidence type="ECO:0000313" key="2">
    <source>
        <dbReference type="EMBL" id="CAB3984127.1"/>
    </source>
</evidence>
<dbReference type="Proteomes" id="UP001152795">
    <property type="component" value="Unassembled WGS sequence"/>
</dbReference>
<evidence type="ECO:0000313" key="3">
    <source>
        <dbReference type="Proteomes" id="UP001152795"/>
    </source>
</evidence>
<keyword evidence="3" id="KW-1185">Reference proteome</keyword>
<dbReference type="AlphaFoldDB" id="A0A6S7G4Q7"/>
<reference evidence="2" key="1">
    <citation type="submission" date="2020-04" db="EMBL/GenBank/DDBJ databases">
        <authorList>
            <person name="Alioto T."/>
            <person name="Alioto T."/>
            <person name="Gomez Garrido J."/>
        </authorList>
    </citation>
    <scope>NUCLEOTIDE SEQUENCE</scope>
    <source>
        <strain evidence="2">A484AB</strain>
    </source>
</reference>
<name>A0A6S7G4Q7_PARCT</name>
<feature type="region of interest" description="Disordered" evidence="1">
    <location>
        <begin position="59"/>
        <end position="150"/>
    </location>
</feature>